<dbReference type="AlphaFoldDB" id="A0A4R3KK22"/>
<accession>A0A4R3KK22</accession>
<dbReference type="OrthoDB" id="2374761at2"/>
<proteinExistence type="predicted"/>
<dbReference type="Pfam" id="PF07849">
    <property type="entry name" value="DUF1641"/>
    <property type="match status" value="1"/>
</dbReference>
<dbReference type="RefSeq" id="WP_132767469.1">
    <property type="nucleotide sequence ID" value="NZ_SMAB01000004.1"/>
</dbReference>
<keyword evidence="2" id="KW-1185">Reference proteome</keyword>
<dbReference type="Proteomes" id="UP000295788">
    <property type="component" value="Unassembled WGS sequence"/>
</dbReference>
<sequence length="135" mass="14566">MSVANEQQLQLTAEEMAMVKELLQTLSVLKEKNVLKDLVELATFVSSATRALNTGAVIKLAAIAGTAMEYGDRVFADIGGMDTIDKLLDAVEETQQQIKDDTSKVGIGSLLKLLKDPGVQKALKFVLTLSKNLSK</sequence>
<protein>
    <submittedName>
        <fullName evidence="1">Uncharacterized protein YjgD (DUF1641 family)</fullName>
    </submittedName>
</protein>
<comment type="caution">
    <text evidence="1">The sequence shown here is derived from an EMBL/GenBank/DDBJ whole genome shotgun (WGS) entry which is preliminary data.</text>
</comment>
<gene>
    <name evidence="1" type="ORF">EDD72_104102</name>
</gene>
<organism evidence="1 2">
    <name type="scientific">Tepidibacillus fermentans</name>
    <dbReference type="NCBI Taxonomy" id="1281767"/>
    <lineage>
        <taxon>Bacteria</taxon>
        <taxon>Bacillati</taxon>
        <taxon>Bacillota</taxon>
        <taxon>Bacilli</taxon>
        <taxon>Bacillales</taxon>
        <taxon>Bacillaceae</taxon>
        <taxon>Tepidibacillus</taxon>
    </lineage>
</organism>
<evidence type="ECO:0000313" key="1">
    <source>
        <dbReference type="EMBL" id="TCS83548.1"/>
    </source>
</evidence>
<name>A0A4R3KK22_9BACI</name>
<dbReference type="EMBL" id="SMAB01000004">
    <property type="protein sequence ID" value="TCS83548.1"/>
    <property type="molecule type" value="Genomic_DNA"/>
</dbReference>
<evidence type="ECO:0000313" key="2">
    <source>
        <dbReference type="Proteomes" id="UP000295788"/>
    </source>
</evidence>
<dbReference type="InterPro" id="IPR012440">
    <property type="entry name" value="DUF1641"/>
</dbReference>
<reference evidence="1 2" key="1">
    <citation type="submission" date="2019-03" db="EMBL/GenBank/DDBJ databases">
        <title>Genomic Encyclopedia of Type Strains, Phase IV (KMG-IV): sequencing the most valuable type-strain genomes for metagenomic binning, comparative biology and taxonomic classification.</title>
        <authorList>
            <person name="Goeker M."/>
        </authorList>
    </citation>
    <scope>NUCLEOTIDE SEQUENCE [LARGE SCALE GENOMIC DNA]</scope>
    <source>
        <strain evidence="1 2">DSM 23802</strain>
    </source>
</reference>